<evidence type="ECO:0000313" key="2">
    <source>
        <dbReference type="Proteomes" id="UP000485880"/>
    </source>
</evidence>
<sequence length="57" mass="6249">MCFRADATKLGLASQTLGRFSLMQAGGLRPHEKRRGRSFWLMIPSTAKVAAMLVRAG</sequence>
<dbReference type="AlphaFoldDB" id="A0A8B6M1R7"/>
<protein>
    <submittedName>
        <fullName evidence="1">Uncharacterized protein</fullName>
    </submittedName>
</protein>
<name>A0A8B6M1R7_METTU</name>
<keyword evidence="2" id="KW-1185">Reference proteome</keyword>
<dbReference type="EMBL" id="CABFMQ020000002">
    <property type="protein sequence ID" value="VTZ48694.1"/>
    <property type="molecule type" value="Genomic_DNA"/>
</dbReference>
<gene>
    <name evidence="1" type="ORF">MPC4_100137</name>
</gene>
<accession>A0A8B6M1R7</accession>
<proteinExistence type="predicted"/>
<comment type="caution">
    <text evidence="1">The sequence shown here is derived from an EMBL/GenBank/DDBJ whole genome shotgun (WGS) entry which is preliminary data.</text>
</comment>
<organism evidence="1 2">
    <name type="scientific">Methylocella tundrae</name>
    <dbReference type="NCBI Taxonomy" id="227605"/>
    <lineage>
        <taxon>Bacteria</taxon>
        <taxon>Pseudomonadati</taxon>
        <taxon>Pseudomonadota</taxon>
        <taxon>Alphaproteobacteria</taxon>
        <taxon>Hyphomicrobiales</taxon>
        <taxon>Beijerinckiaceae</taxon>
        <taxon>Methylocella</taxon>
    </lineage>
</organism>
<reference evidence="1 2" key="1">
    <citation type="submission" date="2019-05" db="EMBL/GenBank/DDBJ databases">
        <authorList>
            <person name="Farhan Ul Haque M."/>
        </authorList>
    </citation>
    <scope>NUCLEOTIDE SEQUENCE [LARGE SCALE GENOMIC DNA]</scope>
    <source>
        <strain evidence="1">2</strain>
    </source>
</reference>
<dbReference type="Proteomes" id="UP000485880">
    <property type="component" value="Unassembled WGS sequence"/>
</dbReference>
<evidence type="ECO:0000313" key="1">
    <source>
        <dbReference type="EMBL" id="VTZ48694.1"/>
    </source>
</evidence>